<dbReference type="Gene3D" id="3.40.50.2000">
    <property type="entry name" value="Glycogen Phosphorylase B"/>
    <property type="match status" value="2"/>
</dbReference>
<dbReference type="PANTHER" id="PTHR12526">
    <property type="entry name" value="GLYCOSYLTRANSFERASE"/>
    <property type="match status" value="1"/>
</dbReference>
<name>A0A7I9VIQ2_9BACT</name>
<dbReference type="Pfam" id="PF13439">
    <property type="entry name" value="Glyco_transf_4"/>
    <property type="match status" value="1"/>
</dbReference>
<dbReference type="Proteomes" id="UP000503640">
    <property type="component" value="Unassembled WGS sequence"/>
</dbReference>
<gene>
    <name evidence="2" type="ORF">AMYX_10250</name>
</gene>
<dbReference type="InterPro" id="IPR028098">
    <property type="entry name" value="Glyco_trans_4-like_N"/>
</dbReference>
<sequence length="365" mass="36431">MSAPRIALVGDYPPPHGGVAVHVAALARALRAAGLDVRVLDIGRGDHRAQGVVPARGALRFAAALAAAAAERRLVHVHTGGANPRSWTVAAAAARARLPGSPPAVLTLHSGLCPAYLARSAAARRTARGACAAFGQVLAVSAPIAEALHGCGVPAHRVKVLPAFVAAALVPGAPPRGFAGLRAARAPVFAAALAPGPTYGEDLLLPAFAALRARQPRAALAVFGPGTERGALASAGLGGGVLALGELDHRGALAVIAGADVFVRPTRADGDALSVREALALGRRVVASAVGHRPAGCLLFPAGDAAALAARLAEAAALPAPPPPGGVAPARDPFLDLLELYRALARPPSLPRDSAAPAEAPPSWP</sequence>
<dbReference type="SUPFAM" id="SSF53756">
    <property type="entry name" value="UDP-Glycosyltransferase/glycogen phosphorylase"/>
    <property type="match status" value="1"/>
</dbReference>
<dbReference type="RefSeq" id="WP_176063614.1">
    <property type="nucleotide sequence ID" value="NZ_BJTG01000002.1"/>
</dbReference>
<organism evidence="2 3">
    <name type="scientific">Anaeromyxobacter diazotrophicus</name>
    <dbReference type="NCBI Taxonomy" id="2590199"/>
    <lineage>
        <taxon>Bacteria</taxon>
        <taxon>Pseudomonadati</taxon>
        <taxon>Myxococcota</taxon>
        <taxon>Myxococcia</taxon>
        <taxon>Myxococcales</taxon>
        <taxon>Cystobacterineae</taxon>
        <taxon>Anaeromyxobacteraceae</taxon>
        <taxon>Anaeromyxobacter</taxon>
    </lineage>
</organism>
<dbReference type="GO" id="GO:0016757">
    <property type="term" value="F:glycosyltransferase activity"/>
    <property type="evidence" value="ECO:0007669"/>
    <property type="project" value="TreeGrafter"/>
</dbReference>
<proteinExistence type="predicted"/>
<dbReference type="AlphaFoldDB" id="A0A7I9VIQ2"/>
<protein>
    <recommendedName>
        <fullName evidence="1">Glycosyltransferase subfamily 4-like N-terminal domain-containing protein</fullName>
    </recommendedName>
</protein>
<comment type="caution">
    <text evidence="2">The sequence shown here is derived from an EMBL/GenBank/DDBJ whole genome shotgun (WGS) entry which is preliminary data.</text>
</comment>
<dbReference type="Pfam" id="PF13692">
    <property type="entry name" value="Glyco_trans_1_4"/>
    <property type="match status" value="1"/>
</dbReference>
<feature type="domain" description="Glycosyltransferase subfamily 4-like N-terminal" evidence="1">
    <location>
        <begin position="17"/>
        <end position="165"/>
    </location>
</feature>
<evidence type="ECO:0000259" key="1">
    <source>
        <dbReference type="Pfam" id="PF13439"/>
    </source>
</evidence>
<evidence type="ECO:0000313" key="3">
    <source>
        <dbReference type="Proteomes" id="UP000503640"/>
    </source>
</evidence>
<keyword evidence="3" id="KW-1185">Reference proteome</keyword>
<dbReference type="PANTHER" id="PTHR12526:SF636">
    <property type="entry name" value="BLL3647 PROTEIN"/>
    <property type="match status" value="1"/>
</dbReference>
<accession>A0A7I9VIQ2</accession>
<reference evidence="3" key="1">
    <citation type="journal article" date="2020" name="Appl. Environ. Microbiol.">
        <title>Diazotrophic Anaeromyxobacter Isolates from Soils.</title>
        <authorList>
            <person name="Masuda Y."/>
            <person name="Yamanaka H."/>
            <person name="Xu Z.X."/>
            <person name="Shiratori Y."/>
            <person name="Aono T."/>
            <person name="Amachi S."/>
            <person name="Senoo K."/>
            <person name="Itoh H."/>
        </authorList>
    </citation>
    <scope>NUCLEOTIDE SEQUENCE [LARGE SCALE GENOMIC DNA]</scope>
    <source>
        <strain evidence="3">R267</strain>
    </source>
</reference>
<evidence type="ECO:0000313" key="2">
    <source>
        <dbReference type="EMBL" id="GEJ56284.1"/>
    </source>
</evidence>
<dbReference type="EMBL" id="BJTG01000002">
    <property type="protein sequence ID" value="GEJ56284.1"/>
    <property type="molecule type" value="Genomic_DNA"/>
</dbReference>